<feature type="compositionally biased region" description="Polar residues" evidence="1">
    <location>
        <begin position="304"/>
        <end position="314"/>
    </location>
</feature>
<feature type="compositionally biased region" description="Polar residues" evidence="1">
    <location>
        <begin position="447"/>
        <end position="465"/>
    </location>
</feature>
<gene>
    <name evidence="2" type="ORF">ACN38_g6038</name>
</gene>
<evidence type="ECO:0000313" key="3">
    <source>
        <dbReference type="Proteomes" id="UP000037696"/>
    </source>
</evidence>
<sequence length="503" mass="53870">MLSSSQQRREDRWIPSTSEGGSGSVGVMMTEIGLAQRRLLDDDPSSASLPLPSTAALYSTESFQSAPFPTIPSYHSYEMGPPESGSFAYNPAPIGGHVDANQTSLPPRQGIYDLTPHDTTNAMALPPKIVPHQTSEPFMEQKNPYQNPPQEVSQPKSQQTGPNSPHDTEPLSSVASMRFSEAMTTTAGTSLISPQQSQSTTHDELSLPAVISTVPGVETPGAKKKRGRPKKQPVPDNDEDDELANSRDHEFKQPGANEAAPKPAKSGPKEPKKKKAKKSKTTLAPEPDADDDVIWMDTKPLSVEPSTGSATPQTEIPEPPRQDLDSNAMDSNPSVDVQTPIPAAEEKSQNAPNPEKPAPKKRGRKRKQTIEQAETPSESADTPEPNKPASGTQTPASKLAVIVDNSPKSILEANTSNNDASDIQSKDQNPHPLSAPDPLPEPKIDTPQPQTPSKPDAASVNTPQNAGKGPDKHSPISARSGVPYRVGLSKRARIAPLLKMVRK</sequence>
<dbReference type="AlphaFoldDB" id="A0A0M8P183"/>
<comment type="caution">
    <text evidence="2">The sequence shown here is derived from an EMBL/GenBank/DDBJ whole genome shotgun (WGS) entry which is preliminary data.</text>
</comment>
<dbReference type="OrthoDB" id="5404794at2759"/>
<name>A0A0M8P183_9EURO</name>
<keyword evidence="3" id="KW-1185">Reference proteome</keyword>
<evidence type="ECO:0008006" key="4">
    <source>
        <dbReference type="Google" id="ProtNLM"/>
    </source>
</evidence>
<organism evidence="2 3">
    <name type="scientific">Penicillium nordicum</name>
    <dbReference type="NCBI Taxonomy" id="229535"/>
    <lineage>
        <taxon>Eukaryota</taxon>
        <taxon>Fungi</taxon>
        <taxon>Dikarya</taxon>
        <taxon>Ascomycota</taxon>
        <taxon>Pezizomycotina</taxon>
        <taxon>Eurotiomycetes</taxon>
        <taxon>Eurotiomycetidae</taxon>
        <taxon>Eurotiales</taxon>
        <taxon>Aspergillaceae</taxon>
        <taxon>Penicillium</taxon>
    </lineage>
</organism>
<feature type="compositionally biased region" description="Basic residues" evidence="1">
    <location>
        <begin position="222"/>
        <end position="231"/>
    </location>
</feature>
<accession>A0A0M8P183</accession>
<feature type="region of interest" description="Disordered" evidence="1">
    <location>
        <begin position="86"/>
        <end position="484"/>
    </location>
</feature>
<dbReference type="EMBL" id="LHQQ01000090">
    <property type="protein sequence ID" value="KOS43068.1"/>
    <property type="molecule type" value="Genomic_DNA"/>
</dbReference>
<feature type="compositionally biased region" description="Polar residues" evidence="1">
    <location>
        <begin position="370"/>
        <end position="380"/>
    </location>
</feature>
<feature type="compositionally biased region" description="Basic residues" evidence="1">
    <location>
        <begin position="271"/>
        <end position="280"/>
    </location>
</feature>
<reference evidence="2 3" key="1">
    <citation type="submission" date="2015-08" db="EMBL/GenBank/DDBJ databases">
        <title>Genome sequencing of Penicillium nordicum.</title>
        <authorList>
            <person name="Nguyen H.D."/>
            <person name="Seifert K.A."/>
        </authorList>
    </citation>
    <scope>NUCLEOTIDE SEQUENCE [LARGE SCALE GENOMIC DNA]</scope>
    <source>
        <strain evidence="2 3">DAOMC 185683</strain>
    </source>
</reference>
<protein>
    <recommendedName>
        <fullName evidence="4">AT hook domain-containing protein</fullName>
    </recommendedName>
</protein>
<feature type="compositionally biased region" description="Polar residues" evidence="1">
    <location>
        <begin position="328"/>
        <end position="337"/>
    </location>
</feature>
<dbReference type="STRING" id="229535.A0A0M8P183"/>
<feature type="compositionally biased region" description="Polar residues" evidence="1">
    <location>
        <begin position="182"/>
        <end position="200"/>
    </location>
</feature>
<proteinExistence type="predicted"/>
<evidence type="ECO:0000256" key="1">
    <source>
        <dbReference type="SAM" id="MobiDB-lite"/>
    </source>
</evidence>
<evidence type="ECO:0000313" key="2">
    <source>
        <dbReference type="EMBL" id="KOS43068.1"/>
    </source>
</evidence>
<feature type="compositionally biased region" description="Polar residues" evidence="1">
    <location>
        <begin position="143"/>
        <end position="175"/>
    </location>
</feature>
<feature type="compositionally biased region" description="Polar residues" evidence="1">
    <location>
        <begin position="406"/>
        <end position="423"/>
    </location>
</feature>
<feature type="region of interest" description="Disordered" evidence="1">
    <location>
        <begin position="1"/>
        <end position="26"/>
    </location>
</feature>
<dbReference type="Proteomes" id="UP000037696">
    <property type="component" value="Unassembled WGS sequence"/>
</dbReference>